<feature type="active site" description="Charge relay system" evidence="5">
    <location>
        <position position="383"/>
    </location>
</feature>
<accession>A0ABP7D818</accession>
<evidence type="ECO:0000256" key="3">
    <source>
        <dbReference type="ARBA" id="ARBA00022801"/>
    </source>
</evidence>
<comment type="caution">
    <text evidence="9">The sequence shown here is derived from an EMBL/GenBank/DDBJ whole genome shotgun (WGS) entry which is preliminary data.</text>
</comment>
<keyword evidence="3 5" id="KW-0378">Hydrolase</keyword>
<evidence type="ECO:0000313" key="10">
    <source>
        <dbReference type="Proteomes" id="UP001501536"/>
    </source>
</evidence>
<feature type="active site" description="Charge relay system" evidence="5">
    <location>
        <position position="214"/>
    </location>
</feature>
<comment type="similarity">
    <text evidence="1 5 6">Belongs to the peptidase S8 family.</text>
</comment>
<evidence type="ECO:0000256" key="6">
    <source>
        <dbReference type="RuleBase" id="RU003355"/>
    </source>
</evidence>
<organism evidence="9 10">
    <name type="scientific">Zhihengliuella alba</name>
    <dbReference type="NCBI Taxonomy" id="547018"/>
    <lineage>
        <taxon>Bacteria</taxon>
        <taxon>Bacillati</taxon>
        <taxon>Actinomycetota</taxon>
        <taxon>Actinomycetes</taxon>
        <taxon>Micrococcales</taxon>
        <taxon>Micrococcaceae</taxon>
        <taxon>Zhihengliuella</taxon>
    </lineage>
</organism>
<evidence type="ECO:0000256" key="2">
    <source>
        <dbReference type="ARBA" id="ARBA00022670"/>
    </source>
</evidence>
<evidence type="ECO:0000256" key="4">
    <source>
        <dbReference type="ARBA" id="ARBA00022825"/>
    </source>
</evidence>
<dbReference type="PRINTS" id="PR00723">
    <property type="entry name" value="SUBTILISIN"/>
</dbReference>
<feature type="active site" description="Charge relay system" evidence="5">
    <location>
        <position position="182"/>
    </location>
</feature>
<dbReference type="Pfam" id="PF00082">
    <property type="entry name" value="Peptidase_S8"/>
    <property type="match status" value="1"/>
</dbReference>
<dbReference type="SUPFAM" id="SSF52743">
    <property type="entry name" value="Subtilisin-like"/>
    <property type="match status" value="1"/>
</dbReference>
<name>A0ABP7D818_9MICC</name>
<sequence length="438" mass="45217">MYLPNEPFVASVNPGRFVVVFDSDDADVLASGAPDYLVRHGFSTEQYFPRLGIAVVEGEPGRMNAFQAESTDQRRSLAIVPELSYHVLDGGRRRARPRRAAIGACPVGSDDASGSTGDSGPAHPGRPGVPEFAAPGADPLRPATAAAPASFTDTDGLTWGLQAVRAVESGYEGAGIRVAVLDTGFDLEHPDFAGREVTAESFVAGEDAQDGHGHGTHCVGTACGPRRPETGRGYGVAPAAEIFAGKVLGNAGSGSDATILAGIEWALQNECHVISMSLGADVQQVHPPYVTAGRRALEQGSLIVAAAGNNARRSSGNEGFVGTPANSPYIMAVGAVDADLGIAEFSARTLDGRGGQVDIAAPGVDVYSAWPMPERYNTISGTSMATPHVAGVAALLAEATGFRGRELWAELVQEAQRLQLLSVDVGSGLVLSPPPAQG</sequence>
<dbReference type="InterPro" id="IPR050131">
    <property type="entry name" value="Peptidase_S8_subtilisin-like"/>
</dbReference>
<feature type="compositionally biased region" description="Low complexity" evidence="7">
    <location>
        <begin position="103"/>
        <end position="120"/>
    </location>
</feature>
<dbReference type="Gene3D" id="3.40.50.200">
    <property type="entry name" value="Peptidase S8/S53 domain"/>
    <property type="match status" value="1"/>
</dbReference>
<gene>
    <name evidence="9" type="ORF">GCM10022377_14770</name>
</gene>
<dbReference type="InterPro" id="IPR000209">
    <property type="entry name" value="Peptidase_S8/S53_dom"/>
</dbReference>
<reference evidence="10" key="1">
    <citation type="journal article" date="2019" name="Int. J. Syst. Evol. Microbiol.">
        <title>The Global Catalogue of Microorganisms (GCM) 10K type strain sequencing project: providing services to taxonomists for standard genome sequencing and annotation.</title>
        <authorList>
            <consortium name="The Broad Institute Genomics Platform"/>
            <consortium name="The Broad Institute Genome Sequencing Center for Infectious Disease"/>
            <person name="Wu L."/>
            <person name="Ma J."/>
        </authorList>
    </citation>
    <scope>NUCLEOTIDE SEQUENCE [LARGE SCALE GENOMIC DNA]</scope>
    <source>
        <strain evidence="10">JCM 16961</strain>
    </source>
</reference>
<feature type="domain" description="Peptidase S8/S53" evidence="8">
    <location>
        <begin position="173"/>
        <end position="415"/>
    </location>
</feature>
<evidence type="ECO:0000256" key="7">
    <source>
        <dbReference type="SAM" id="MobiDB-lite"/>
    </source>
</evidence>
<evidence type="ECO:0000256" key="1">
    <source>
        <dbReference type="ARBA" id="ARBA00011073"/>
    </source>
</evidence>
<dbReference type="PROSITE" id="PS51892">
    <property type="entry name" value="SUBTILASE"/>
    <property type="match status" value="1"/>
</dbReference>
<feature type="region of interest" description="Disordered" evidence="7">
    <location>
        <begin position="103"/>
        <end position="146"/>
    </location>
</feature>
<dbReference type="RefSeq" id="WP_344882253.1">
    <property type="nucleotide sequence ID" value="NZ_BAABCJ010000002.1"/>
</dbReference>
<keyword evidence="2 5" id="KW-0645">Protease</keyword>
<dbReference type="Proteomes" id="UP001501536">
    <property type="component" value="Unassembled WGS sequence"/>
</dbReference>
<dbReference type="InterPro" id="IPR023828">
    <property type="entry name" value="Peptidase_S8_Ser-AS"/>
</dbReference>
<evidence type="ECO:0000259" key="8">
    <source>
        <dbReference type="Pfam" id="PF00082"/>
    </source>
</evidence>
<dbReference type="InterPro" id="IPR023827">
    <property type="entry name" value="Peptidase_S8_Asp-AS"/>
</dbReference>
<dbReference type="InterPro" id="IPR015500">
    <property type="entry name" value="Peptidase_S8_subtilisin-rel"/>
</dbReference>
<dbReference type="PANTHER" id="PTHR43806:SF11">
    <property type="entry name" value="CEREVISIN-RELATED"/>
    <property type="match status" value="1"/>
</dbReference>
<dbReference type="PROSITE" id="PS00136">
    <property type="entry name" value="SUBTILASE_ASP"/>
    <property type="match status" value="1"/>
</dbReference>
<protein>
    <recommendedName>
        <fullName evidence="8">Peptidase S8/S53 domain-containing protein</fullName>
    </recommendedName>
</protein>
<dbReference type="PANTHER" id="PTHR43806">
    <property type="entry name" value="PEPTIDASE S8"/>
    <property type="match status" value="1"/>
</dbReference>
<dbReference type="PROSITE" id="PS00138">
    <property type="entry name" value="SUBTILASE_SER"/>
    <property type="match status" value="1"/>
</dbReference>
<keyword evidence="4 5" id="KW-0720">Serine protease</keyword>
<dbReference type="EMBL" id="BAABCJ010000002">
    <property type="protein sequence ID" value="GAA3702167.1"/>
    <property type="molecule type" value="Genomic_DNA"/>
</dbReference>
<keyword evidence="10" id="KW-1185">Reference proteome</keyword>
<dbReference type="InterPro" id="IPR036852">
    <property type="entry name" value="Peptidase_S8/S53_dom_sf"/>
</dbReference>
<proteinExistence type="inferred from homology"/>
<evidence type="ECO:0000256" key="5">
    <source>
        <dbReference type="PROSITE-ProRule" id="PRU01240"/>
    </source>
</evidence>
<evidence type="ECO:0000313" key="9">
    <source>
        <dbReference type="EMBL" id="GAA3702167.1"/>
    </source>
</evidence>